<dbReference type="OrthoDB" id="121467at2759"/>
<dbReference type="EMBL" id="JNBR01000794">
    <property type="protein sequence ID" value="OQR89541.1"/>
    <property type="molecule type" value="Genomic_DNA"/>
</dbReference>
<dbReference type="InterPro" id="IPR029526">
    <property type="entry name" value="PGBD"/>
</dbReference>
<evidence type="ECO:0000313" key="3">
    <source>
        <dbReference type="Proteomes" id="UP000243579"/>
    </source>
</evidence>
<protein>
    <recommendedName>
        <fullName evidence="1">PiggyBac transposable element-derived protein domain-containing protein</fullName>
    </recommendedName>
</protein>
<comment type="caution">
    <text evidence="2">The sequence shown here is derived from an EMBL/GenBank/DDBJ whole genome shotgun (WGS) entry which is preliminary data.</text>
</comment>
<dbReference type="AlphaFoldDB" id="A0A1V9YV34"/>
<feature type="domain" description="PiggyBac transposable element-derived protein" evidence="1">
    <location>
        <begin position="26"/>
        <end position="82"/>
    </location>
</feature>
<evidence type="ECO:0000259" key="1">
    <source>
        <dbReference type="Pfam" id="PF13843"/>
    </source>
</evidence>
<dbReference type="Pfam" id="PF13843">
    <property type="entry name" value="DDE_Tnp_1_7"/>
    <property type="match status" value="1"/>
</dbReference>
<reference evidence="2 3" key="1">
    <citation type="journal article" date="2014" name="Genome Biol. Evol.">
        <title>The secreted proteins of Achlya hypogyna and Thraustotheca clavata identify the ancestral oomycete secretome and reveal gene acquisitions by horizontal gene transfer.</title>
        <authorList>
            <person name="Misner I."/>
            <person name="Blouin N."/>
            <person name="Leonard G."/>
            <person name="Richards T.A."/>
            <person name="Lane C.E."/>
        </authorList>
    </citation>
    <scope>NUCLEOTIDE SEQUENCE [LARGE SCALE GENOMIC DNA]</scope>
    <source>
        <strain evidence="2 3">ATCC 48635</strain>
    </source>
</reference>
<accession>A0A1V9YV34</accession>
<gene>
    <name evidence="2" type="ORF">ACHHYP_20252</name>
</gene>
<keyword evidence="3" id="KW-1185">Reference proteome</keyword>
<sequence>LRKSWKIGVELKAVAWGECDILLPKTNADTHNDGIDVALCLTQDLNGTKRTVIGYSAFASVKTLVALWDRGLYFMGHLKTAQDGSQRLLEGRPRAVKRR</sequence>
<evidence type="ECO:0000313" key="2">
    <source>
        <dbReference type="EMBL" id="OQR89541.1"/>
    </source>
</evidence>
<name>A0A1V9YV34_ACHHY</name>
<proteinExistence type="predicted"/>
<organism evidence="2 3">
    <name type="scientific">Achlya hypogyna</name>
    <name type="common">Oomycete</name>
    <name type="synonym">Protoachlya hypogyna</name>
    <dbReference type="NCBI Taxonomy" id="1202772"/>
    <lineage>
        <taxon>Eukaryota</taxon>
        <taxon>Sar</taxon>
        <taxon>Stramenopiles</taxon>
        <taxon>Oomycota</taxon>
        <taxon>Saprolegniomycetes</taxon>
        <taxon>Saprolegniales</taxon>
        <taxon>Achlyaceae</taxon>
        <taxon>Achlya</taxon>
    </lineage>
</organism>
<dbReference type="Proteomes" id="UP000243579">
    <property type="component" value="Unassembled WGS sequence"/>
</dbReference>
<feature type="non-terminal residue" evidence="2">
    <location>
        <position position="1"/>
    </location>
</feature>